<dbReference type="OrthoDB" id="551431at2759"/>
<proteinExistence type="inferred from homology"/>
<dbReference type="AlphaFoldDB" id="A0A9N9MNW3"/>
<comment type="similarity">
    <text evidence="1">Belongs to the FMC1 family.</text>
</comment>
<keyword evidence="4" id="KW-1185">Reference proteome</keyword>
<dbReference type="Proteomes" id="UP001152799">
    <property type="component" value="Chromosome 3"/>
</dbReference>
<dbReference type="GO" id="GO:0005739">
    <property type="term" value="C:mitochondrion"/>
    <property type="evidence" value="ECO:0007669"/>
    <property type="project" value="TreeGrafter"/>
</dbReference>
<reference evidence="3" key="1">
    <citation type="submission" date="2022-01" db="EMBL/GenBank/DDBJ databases">
        <authorList>
            <person name="King R."/>
        </authorList>
    </citation>
    <scope>NUCLEOTIDE SEQUENCE</scope>
</reference>
<dbReference type="InterPro" id="IPR037667">
    <property type="entry name" value="FMC1_homologue"/>
</dbReference>
<protein>
    <recommendedName>
        <fullName evidence="2">Protein FMC1 homolog</fullName>
    </recommendedName>
</protein>
<dbReference type="PANTHER" id="PTHR31716">
    <property type="entry name" value="PROTEIN FMC1 HOMOLOG"/>
    <property type="match status" value="1"/>
</dbReference>
<dbReference type="CDD" id="cd20271">
    <property type="entry name" value="Complex1_LYR_FMC1"/>
    <property type="match status" value="1"/>
</dbReference>
<dbReference type="PANTHER" id="PTHR31716:SF1">
    <property type="entry name" value="PROTEIN FMC1 HOMOLOG"/>
    <property type="match status" value="1"/>
</dbReference>
<gene>
    <name evidence="3" type="ORF">CEUTPL_LOCUS7488</name>
</gene>
<evidence type="ECO:0000256" key="1">
    <source>
        <dbReference type="ARBA" id="ARBA00009058"/>
    </source>
</evidence>
<name>A0A9N9MNW3_9CUCU</name>
<evidence type="ECO:0000256" key="2">
    <source>
        <dbReference type="ARBA" id="ARBA00013846"/>
    </source>
</evidence>
<evidence type="ECO:0000313" key="4">
    <source>
        <dbReference type="Proteomes" id="UP001152799"/>
    </source>
</evidence>
<evidence type="ECO:0000313" key="3">
    <source>
        <dbReference type="EMBL" id="CAG9766917.1"/>
    </source>
</evidence>
<sequence length="101" mass="11847">MAKLATLRGLIQELRYAVPNATLKDNLAFQYIMKQYRKYNTTDQQLCKAQEEMNYIANTYLCYLRSSRLSQEIHDEFHGKGERTVQETAQMVGFKLPHDPK</sequence>
<accession>A0A9N9MNW3</accession>
<dbReference type="EMBL" id="OU892279">
    <property type="protein sequence ID" value="CAG9766917.1"/>
    <property type="molecule type" value="Genomic_DNA"/>
</dbReference>
<organism evidence="3 4">
    <name type="scientific">Ceutorhynchus assimilis</name>
    <name type="common">cabbage seed weevil</name>
    <dbReference type="NCBI Taxonomy" id="467358"/>
    <lineage>
        <taxon>Eukaryota</taxon>
        <taxon>Metazoa</taxon>
        <taxon>Ecdysozoa</taxon>
        <taxon>Arthropoda</taxon>
        <taxon>Hexapoda</taxon>
        <taxon>Insecta</taxon>
        <taxon>Pterygota</taxon>
        <taxon>Neoptera</taxon>
        <taxon>Endopterygota</taxon>
        <taxon>Coleoptera</taxon>
        <taxon>Polyphaga</taxon>
        <taxon>Cucujiformia</taxon>
        <taxon>Curculionidae</taxon>
        <taxon>Ceutorhynchinae</taxon>
        <taxon>Ceutorhynchus</taxon>
    </lineage>
</organism>